<dbReference type="EMBL" id="BMXY01000004">
    <property type="protein sequence ID" value="GGZ70726.1"/>
    <property type="molecule type" value="Genomic_DNA"/>
</dbReference>
<comment type="similarity">
    <text evidence="1">Belongs to the GST superfamily. Zeta family.</text>
</comment>
<dbReference type="PROSITE" id="PS50404">
    <property type="entry name" value="GST_NTER"/>
    <property type="match status" value="1"/>
</dbReference>
<dbReference type="InterPro" id="IPR004045">
    <property type="entry name" value="Glutathione_S-Trfase_N"/>
</dbReference>
<organism evidence="4 5">
    <name type="scientific">Cognatilysobacter xinjiangensis</name>
    <dbReference type="NCBI Taxonomy" id="546892"/>
    <lineage>
        <taxon>Bacteria</taxon>
        <taxon>Pseudomonadati</taxon>
        <taxon>Pseudomonadota</taxon>
        <taxon>Gammaproteobacteria</taxon>
        <taxon>Lysobacterales</taxon>
        <taxon>Lysobacteraceae</taxon>
        <taxon>Cognatilysobacter</taxon>
    </lineage>
</organism>
<comment type="caution">
    <text evidence="4">The sequence shown here is derived from an EMBL/GenBank/DDBJ whole genome shotgun (WGS) entry which is preliminary data.</text>
</comment>
<dbReference type="SFLD" id="SFLDS00019">
    <property type="entry name" value="Glutathione_Transferase_(cytos"/>
    <property type="match status" value="1"/>
</dbReference>
<dbReference type="Gene3D" id="1.20.1050.10">
    <property type="match status" value="1"/>
</dbReference>
<dbReference type="InterPro" id="IPR034330">
    <property type="entry name" value="GST_Zeta_C"/>
</dbReference>
<dbReference type="InterPro" id="IPR034333">
    <property type="entry name" value="GST_Zeta_N"/>
</dbReference>
<dbReference type="InterPro" id="IPR040079">
    <property type="entry name" value="Glutathione_S-Trfase"/>
</dbReference>
<gene>
    <name evidence="4" type="primary">uptB</name>
    <name evidence="4" type="ORF">GCM10008101_26330</name>
</gene>
<dbReference type="CDD" id="cd03042">
    <property type="entry name" value="GST_N_Zeta"/>
    <property type="match status" value="1"/>
</dbReference>
<evidence type="ECO:0000259" key="3">
    <source>
        <dbReference type="PROSITE" id="PS50405"/>
    </source>
</evidence>
<dbReference type="SUPFAM" id="SSF52833">
    <property type="entry name" value="Thioredoxin-like"/>
    <property type="match status" value="1"/>
</dbReference>
<dbReference type="Proteomes" id="UP000643403">
    <property type="component" value="Unassembled WGS sequence"/>
</dbReference>
<accession>A0ABQ3C9G3</accession>
<sequence length="233" mass="26489">MASPIAEPAVVTEPLRLYSYWRSSAAYRVRIGLGLKKLPYETVPVHLIRDGGEQHSEAFREANPQELVPVLQHGARLYRQSMAILEYLDETWPTPPLLPALARDRARARALAQTIACDIHPLNNLRVLQYLEHEWNAPQPERDEWVRHWITKGFTAFEALLDDNPATGEFCEGDAPTIADCCLVPQVYNARRFGVDMERWPTIARIERACLALPAFDAARPERQPDCPEAQRA</sequence>
<dbReference type="CDD" id="cd03191">
    <property type="entry name" value="GST_C_Zeta"/>
    <property type="match status" value="1"/>
</dbReference>
<dbReference type="InterPro" id="IPR036249">
    <property type="entry name" value="Thioredoxin-like_sf"/>
</dbReference>
<dbReference type="PANTHER" id="PTHR42673">
    <property type="entry name" value="MALEYLACETOACETATE ISOMERASE"/>
    <property type="match status" value="1"/>
</dbReference>
<dbReference type="InterPro" id="IPR010987">
    <property type="entry name" value="Glutathione-S-Trfase_C-like"/>
</dbReference>
<dbReference type="Pfam" id="PF13417">
    <property type="entry name" value="GST_N_3"/>
    <property type="match status" value="1"/>
</dbReference>
<keyword evidence="5" id="KW-1185">Reference proteome</keyword>
<evidence type="ECO:0000256" key="1">
    <source>
        <dbReference type="ARBA" id="ARBA00010007"/>
    </source>
</evidence>
<feature type="domain" description="GST N-terminal" evidence="2">
    <location>
        <begin position="13"/>
        <end position="96"/>
    </location>
</feature>
<dbReference type="PANTHER" id="PTHR42673:SF21">
    <property type="entry name" value="GLUTATHIONE S-TRANSFERASE YFCF"/>
    <property type="match status" value="1"/>
</dbReference>
<dbReference type="NCBIfam" id="TIGR01262">
    <property type="entry name" value="maiA"/>
    <property type="match status" value="1"/>
</dbReference>
<dbReference type="InterPro" id="IPR005955">
    <property type="entry name" value="GST_Zeta"/>
</dbReference>
<dbReference type="InterPro" id="IPR036282">
    <property type="entry name" value="Glutathione-S-Trfase_C_sf"/>
</dbReference>
<protein>
    <submittedName>
        <fullName evidence="4">Maleylacetoacetate isomerase</fullName>
    </submittedName>
</protein>
<evidence type="ECO:0000259" key="2">
    <source>
        <dbReference type="PROSITE" id="PS50404"/>
    </source>
</evidence>
<feature type="domain" description="GST C-terminal" evidence="3">
    <location>
        <begin position="101"/>
        <end position="229"/>
    </location>
</feature>
<evidence type="ECO:0000313" key="5">
    <source>
        <dbReference type="Proteomes" id="UP000643403"/>
    </source>
</evidence>
<dbReference type="Gene3D" id="3.40.30.10">
    <property type="entry name" value="Glutaredoxin"/>
    <property type="match status" value="1"/>
</dbReference>
<name>A0ABQ3C9G3_9GAMM</name>
<reference evidence="5" key="1">
    <citation type="journal article" date="2019" name="Int. J. Syst. Evol. Microbiol.">
        <title>The Global Catalogue of Microorganisms (GCM) 10K type strain sequencing project: providing services to taxonomists for standard genome sequencing and annotation.</title>
        <authorList>
            <consortium name="The Broad Institute Genomics Platform"/>
            <consortium name="The Broad Institute Genome Sequencing Center for Infectious Disease"/>
            <person name="Wu L."/>
            <person name="Ma J."/>
        </authorList>
    </citation>
    <scope>NUCLEOTIDE SEQUENCE [LARGE SCALE GENOMIC DNA]</scope>
    <source>
        <strain evidence="5">KCTC 22558</strain>
    </source>
</reference>
<dbReference type="PROSITE" id="PS50405">
    <property type="entry name" value="GST_CTER"/>
    <property type="match status" value="1"/>
</dbReference>
<keyword evidence="4" id="KW-0413">Isomerase</keyword>
<dbReference type="SUPFAM" id="SSF47616">
    <property type="entry name" value="GST C-terminal domain-like"/>
    <property type="match status" value="1"/>
</dbReference>
<dbReference type="SFLD" id="SFLDG00358">
    <property type="entry name" value="Main_(cytGST)"/>
    <property type="match status" value="1"/>
</dbReference>
<evidence type="ECO:0000313" key="4">
    <source>
        <dbReference type="EMBL" id="GGZ70726.1"/>
    </source>
</evidence>
<proteinExistence type="inferred from homology"/>
<dbReference type="GO" id="GO:0016853">
    <property type="term" value="F:isomerase activity"/>
    <property type="evidence" value="ECO:0007669"/>
    <property type="project" value="UniProtKB-KW"/>
</dbReference>